<dbReference type="PROSITE" id="PS50178">
    <property type="entry name" value="ZF_FYVE"/>
    <property type="match status" value="3"/>
</dbReference>
<dbReference type="CDD" id="cd00065">
    <property type="entry name" value="FYVE_like_SF"/>
    <property type="match status" value="1"/>
</dbReference>
<dbReference type="CDD" id="cd15745">
    <property type="entry name" value="FYVE_RUFY4"/>
    <property type="match status" value="1"/>
</dbReference>
<evidence type="ECO:0000256" key="3">
    <source>
        <dbReference type="ARBA" id="ARBA00022833"/>
    </source>
</evidence>
<keyword evidence="8" id="KW-1185">Reference proteome</keyword>
<evidence type="ECO:0000313" key="8">
    <source>
        <dbReference type="Proteomes" id="UP000243217"/>
    </source>
</evidence>
<sequence>MEAAFLRHQTSSTLTHPTSMLHPPHLLTGIAATPVSMFPIVEKKFKIQVNDEMERKLRQIGQSRAMTLAADVHQVPLRESNGVALYEIADDAYYTMKGSVLIPSSSVADVMAFLAMPTTDRFRYIFGELFGSLFVEGSVLYASNVKTPDENLSINWMALHNAKHNVPYRDYVYLKYSSRIENNGKKFSHPYEERVGVQIWESLELDSCPPLPDSLHVDRHKFRRCGFVVARDTSRNSVRVSLFLSELQATDVSHLTQNWLSNMLVCLSRFSHVLVSHHLSLMPLVTSFAESDADCEGCRKPRGKSRSFCFVCQKPYCAKCLESRSVRFKGAKLDARVCNRCITVAMRAPAKPPGTIEPEPEADKKKSFRRPRFGPEDIIRWRDTGRTRISQVIELLSLDYEFAGASEINPEILFHESVPGARTFRASVTVPSSRYSVAQILDNLHFADSEHMRHVMTHVYGTIFTSGVVLYSMSLAKLGPHERLEIVEMGSKDGARLRLLRYANLVDYNGTKVGVCISESLTSEVQWTNMGYVIENAEDGIRISLFITDDKGHWIAPVTQQLQLDKLASDFQFAATCDHCRRKNPPPETPPESPQVSPAFAPLPDPSIPPPPPLPEPISLNSVVESSLLALGHMRADSLLTTASEPMEFVCEVNGIGIYEATVNDLYRVKSVLLVPCVSLSDVEEVLSMNTTQAFELTLRHLFGGLHVVEGEVLFANSTVLNPNSNLQVHSMVLNNDIEYLFIQCRKTTITENDETKIAIVWESIELDDYPVEAPRRRHSFHHCGFILEETTVQENQAVQVSWIMSQPQLNEENDKEEVLEHGLPIDWKVVLSNASERLWTDAVIDHRLTEVAPVAAPPNDPAATSCAACKQTFGRTMTNRQFCVVCGDAVCLNCSCTRQLFPGSSSVCNGCLNTHTTQLLRRSSFTSTTTSESPVLPVAPRQQLYIPMSRTNSQSENRAQKKLNITPERLQSLSKLGLKCAKELCSNMKTVPLKDAANGVQLFEVDDGSVYTIKATITLSKVQSHDLLTMLNMPTTKHLLYFFDELFQQHFVDGKVLFSQDNLSILWLLFQSARAHLPQREYVLLKAQHTLGTTAVSVWESVDFNVDDLVRRATAPPAALGAIVPEVTYNIVRLNLHRSGFVLQDIQGGTPACRISFFLSENHQQRPRVSSTTKHWLTAMVAMISDLHTVFAGYQLSHLPLLSLNDLSNSTPTKCPDCYKAFSLVRVRHTCRLCGNSVCSKCSETKRLIFVKDPVRVCHRCIKGAVNTGPIKATVIRDLIASPELNRTPYVSRSNSQIGMPMIEDAPQVFKRPSRVHISADFAAGLRQRGQLLVTELLSMNAPMAPVKEVNGVHISEIESNDCFVVKGSLLLPNYSITDILTLLEMPVTDYFNTTMEDIFGQLYRHGSVLYGDTGNQDSLTINWMEMLNAKPHLPHRDFVFFKYGTLRDRFHCAPDVERTCGVSIWESLELPEACPPAPLSSNTVRVTFQHCGFVIEKELEGQNLHLSFAMTEPLNGRKTVSSNTRLWMHKMVAQISELSSALVTRYLSECNLLTHFSKAGPLCVICAKSFSILRRKTNCCVCGDEVCHKCSEVRRVRSAGSKTSREVRVCILCLAPTKVALTRIVPDPTPAKDCVVID</sequence>
<dbReference type="Gene3D" id="3.30.530.20">
    <property type="match status" value="2"/>
</dbReference>
<comment type="caution">
    <text evidence="7">The sequence shown here is derived from an EMBL/GenBank/DDBJ whole genome shotgun (WGS) entry which is preliminary data.</text>
</comment>
<evidence type="ECO:0000313" key="7">
    <source>
        <dbReference type="EMBL" id="OQS00272.1"/>
    </source>
</evidence>
<dbReference type="SUPFAM" id="SSF57903">
    <property type="entry name" value="FYVE/PHD zinc finger"/>
    <property type="match status" value="3"/>
</dbReference>
<name>A0A1V9ZQG0_9STRA</name>
<keyword evidence="1" id="KW-0479">Metal-binding</keyword>
<feature type="domain" description="FYVE-type" evidence="6">
    <location>
        <begin position="1210"/>
        <end position="1267"/>
    </location>
</feature>
<dbReference type="InterPro" id="IPR000306">
    <property type="entry name" value="Znf_FYVE"/>
</dbReference>
<keyword evidence="3" id="KW-0862">Zinc</keyword>
<dbReference type="PANTHER" id="PTHR43102:SF2">
    <property type="entry name" value="GAF DOMAIN-CONTAINING PROTEIN"/>
    <property type="match status" value="1"/>
</dbReference>
<evidence type="ECO:0000256" key="4">
    <source>
        <dbReference type="PROSITE-ProRule" id="PRU00091"/>
    </source>
</evidence>
<dbReference type="Gene3D" id="3.30.40.10">
    <property type="entry name" value="Zinc/RING finger domain, C3HC4 (zinc finger)"/>
    <property type="match status" value="3"/>
</dbReference>
<dbReference type="STRING" id="74557.A0A1V9ZQG0"/>
<evidence type="ECO:0000256" key="2">
    <source>
        <dbReference type="ARBA" id="ARBA00022771"/>
    </source>
</evidence>
<dbReference type="InterPro" id="IPR017455">
    <property type="entry name" value="Znf_FYVE-rel"/>
</dbReference>
<protein>
    <recommendedName>
        <fullName evidence="6">FYVE-type domain-containing protein</fullName>
    </recommendedName>
</protein>
<reference evidence="7 8" key="1">
    <citation type="journal article" date="2014" name="Genome Biol. Evol.">
        <title>The secreted proteins of Achlya hypogyna and Thraustotheca clavata identify the ancestral oomycete secretome and reveal gene acquisitions by horizontal gene transfer.</title>
        <authorList>
            <person name="Misner I."/>
            <person name="Blouin N."/>
            <person name="Leonard G."/>
            <person name="Richards T.A."/>
            <person name="Lane C.E."/>
        </authorList>
    </citation>
    <scope>NUCLEOTIDE SEQUENCE [LARGE SCALE GENOMIC DNA]</scope>
    <source>
        <strain evidence="7 8">ATCC 34112</strain>
    </source>
</reference>
<dbReference type="GO" id="GO:0008270">
    <property type="term" value="F:zinc ion binding"/>
    <property type="evidence" value="ECO:0007669"/>
    <property type="project" value="UniProtKB-KW"/>
</dbReference>
<proteinExistence type="predicted"/>
<feature type="domain" description="FYVE-type" evidence="6">
    <location>
        <begin position="1559"/>
        <end position="1620"/>
    </location>
</feature>
<dbReference type="Pfam" id="PF01363">
    <property type="entry name" value="FYVE"/>
    <property type="match status" value="2"/>
</dbReference>
<dbReference type="SUPFAM" id="SSF55961">
    <property type="entry name" value="Bet v1-like"/>
    <property type="match status" value="1"/>
</dbReference>
<dbReference type="InterPro" id="IPR011011">
    <property type="entry name" value="Znf_FYVE_PHD"/>
</dbReference>
<feature type="region of interest" description="Disordered" evidence="5">
    <location>
        <begin position="579"/>
        <end position="616"/>
    </location>
</feature>
<dbReference type="InterPro" id="IPR013083">
    <property type="entry name" value="Znf_RING/FYVE/PHD"/>
</dbReference>
<feature type="region of interest" description="Disordered" evidence="5">
    <location>
        <begin position="350"/>
        <end position="369"/>
    </location>
</feature>
<dbReference type="Proteomes" id="UP000243217">
    <property type="component" value="Unassembled WGS sequence"/>
</dbReference>
<keyword evidence="2 4" id="KW-0863">Zinc-finger</keyword>
<feature type="compositionally biased region" description="Pro residues" evidence="5">
    <location>
        <begin position="601"/>
        <end position="616"/>
    </location>
</feature>
<evidence type="ECO:0000259" key="6">
    <source>
        <dbReference type="PROSITE" id="PS50178"/>
    </source>
</evidence>
<accession>A0A1V9ZQG0</accession>
<evidence type="ECO:0000256" key="1">
    <source>
        <dbReference type="ARBA" id="ARBA00022723"/>
    </source>
</evidence>
<dbReference type="EMBL" id="JNBS01001726">
    <property type="protein sequence ID" value="OQS00272.1"/>
    <property type="molecule type" value="Genomic_DNA"/>
</dbReference>
<organism evidence="7 8">
    <name type="scientific">Thraustotheca clavata</name>
    <dbReference type="NCBI Taxonomy" id="74557"/>
    <lineage>
        <taxon>Eukaryota</taxon>
        <taxon>Sar</taxon>
        <taxon>Stramenopiles</taxon>
        <taxon>Oomycota</taxon>
        <taxon>Saprolegniomycetes</taxon>
        <taxon>Saprolegniales</taxon>
        <taxon>Achlyaceae</taxon>
        <taxon>Thraustotheca</taxon>
    </lineage>
</organism>
<dbReference type="OrthoDB" id="68169at2759"/>
<feature type="domain" description="FYVE-type" evidence="6">
    <location>
        <begin position="861"/>
        <end position="917"/>
    </location>
</feature>
<gene>
    <name evidence="7" type="ORF">THRCLA_06070</name>
</gene>
<evidence type="ECO:0000256" key="5">
    <source>
        <dbReference type="SAM" id="MobiDB-lite"/>
    </source>
</evidence>
<dbReference type="InterPro" id="IPR023393">
    <property type="entry name" value="START-like_dom_sf"/>
</dbReference>
<dbReference type="PANTHER" id="PTHR43102">
    <property type="entry name" value="SLR1143 PROTEIN"/>
    <property type="match status" value="1"/>
</dbReference>
<dbReference type="SMART" id="SM00064">
    <property type="entry name" value="FYVE"/>
    <property type="match status" value="3"/>
</dbReference>